<proteinExistence type="predicted"/>
<sequence>MAETQYVTRLLSVGVAESRQRQADSIIGCGIAIPKMWRMRDINGASDKAHLIPTKYCDSRSWPRWRAGNHSNQRHEYDSLGPRTLIRCLIVYVTDEAFSLTDRNMLLIESDMLTFLERTTLGARSCGALLSARSREYPVRLRQAVLEAICTVKTCHAHVRLTEIRYPVQLKQVVLE</sequence>
<evidence type="ECO:0000313" key="1">
    <source>
        <dbReference type="EMBL" id="KAK9114964.1"/>
    </source>
</evidence>
<gene>
    <name evidence="1" type="ORF">Syun_021761</name>
</gene>
<organism evidence="1 2">
    <name type="scientific">Stephania yunnanensis</name>
    <dbReference type="NCBI Taxonomy" id="152371"/>
    <lineage>
        <taxon>Eukaryota</taxon>
        <taxon>Viridiplantae</taxon>
        <taxon>Streptophyta</taxon>
        <taxon>Embryophyta</taxon>
        <taxon>Tracheophyta</taxon>
        <taxon>Spermatophyta</taxon>
        <taxon>Magnoliopsida</taxon>
        <taxon>Ranunculales</taxon>
        <taxon>Menispermaceae</taxon>
        <taxon>Menispermoideae</taxon>
        <taxon>Cissampelideae</taxon>
        <taxon>Stephania</taxon>
    </lineage>
</organism>
<keyword evidence="2" id="KW-1185">Reference proteome</keyword>
<accession>A0AAP0IG76</accession>
<protein>
    <submittedName>
        <fullName evidence="1">Uncharacterized protein</fullName>
    </submittedName>
</protein>
<evidence type="ECO:0000313" key="2">
    <source>
        <dbReference type="Proteomes" id="UP001420932"/>
    </source>
</evidence>
<dbReference type="AlphaFoldDB" id="A0AAP0IG76"/>
<name>A0AAP0IG76_9MAGN</name>
<dbReference type="Proteomes" id="UP001420932">
    <property type="component" value="Unassembled WGS sequence"/>
</dbReference>
<comment type="caution">
    <text evidence="1">The sequence shown here is derived from an EMBL/GenBank/DDBJ whole genome shotgun (WGS) entry which is preliminary data.</text>
</comment>
<dbReference type="EMBL" id="JBBNAF010000009">
    <property type="protein sequence ID" value="KAK9114964.1"/>
    <property type="molecule type" value="Genomic_DNA"/>
</dbReference>
<reference evidence="1 2" key="1">
    <citation type="submission" date="2024-01" db="EMBL/GenBank/DDBJ databases">
        <title>Genome assemblies of Stephania.</title>
        <authorList>
            <person name="Yang L."/>
        </authorList>
    </citation>
    <scope>NUCLEOTIDE SEQUENCE [LARGE SCALE GENOMIC DNA]</scope>
    <source>
        <strain evidence="1">YNDBR</strain>
        <tissue evidence="1">Leaf</tissue>
    </source>
</reference>